<dbReference type="InterPro" id="IPR036390">
    <property type="entry name" value="WH_DNA-bd_sf"/>
</dbReference>
<evidence type="ECO:0000256" key="2">
    <source>
        <dbReference type="ARBA" id="ARBA00023125"/>
    </source>
</evidence>
<keyword evidence="3" id="KW-0804">Transcription</keyword>
<dbReference type="SMART" id="SM00866">
    <property type="entry name" value="UTRA"/>
    <property type="match status" value="1"/>
</dbReference>
<gene>
    <name evidence="6" type="ORF">P8A18_33240</name>
</gene>
<dbReference type="CDD" id="cd07377">
    <property type="entry name" value="WHTH_GntR"/>
    <property type="match status" value="1"/>
</dbReference>
<geneLocation type="plasmid" evidence="6 7">
    <name>unnamed1</name>
</geneLocation>
<evidence type="ECO:0000259" key="5">
    <source>
        <dbReference type="PROSITE" id="PS50949"/>
    </source>
</evidence>
<dbReference type="RefSeq" id="WP_306061384.1">
    <property type="nucleotide sequence ID" value="NZ_CP120998.1"/>
</dbReference>
<dbReference type="PANTHER" id="PTHR44846:SF17">
    <property type="entry name" value="GNTR-FAMILY TRANSCRIPTIONAL REGULATOR"/>
    <property type="match status" value="1"/>
</dbReference>
<keyword evidence="2" id="KW-0238">DNA-binding</keyword>
<dbReference type="InterPro" id="IPR036388">
    <property type="entry name" value="WH-like_DNA-bd_sf"/>
</dbReference>
<evidence type="ECO:0000313" key="7">
    <source>
        <dbReference type="Proteomes" id="UP001239522"/>
    </source>
</evidence>
<dbReference type="PRINTS" id="PR00035">
    <property type="entry name" value="HTHGNTR"/>
</dbReference>
<keyword evidence="1" id="KW-0805">Transcription regulation</keyword>
<dbReference type="SMART" id="SM00345">
    <property type="entry name" value="HTH_GNTR"/>
    <property type="match status" value="1"/>
</dbReference>
<dbReference type="PROSITE" id="PS50949">
    <property type="entry name" value="HTH_GNTR"/>
    <property type="match status" value="1"/>
</dbReference>
<keyword evidence="7" id="KW-1185">Reference proteome</keyword>
<dbReference type="InterPro" id="IPR000524">
    <property type="entry name" value="Tscrpt_reg_HTH_GntR"/>
</dbReference>
<feature type="region of interest" description="Disordered" evidence="4">
    <location>
        <begin position="1"/>
        <end position="27"/>
    </location>
</feature>
<dbReference type="Gene3D" id="1.10.10.10">
    <property type="entry name" value="Winged helix-like DNA-binding domain superfamily/Winged helix DNA-binding domain"/>
    <property type="match status" value="1"/>
</dbReference>
<dbReference type="SUPFAM" id="SSF46785">
    <property type="entry name" value="Winged helix' DNA-binding domain"/>
    <property type="match status" value="1"/>
</dbReference>
<accession>A0ABY9HVI1</accession>
<dbReference type="Pfam" id="PF07702">
    <property type="entry name" value="UTRA"/>
    <property type="match status" value="1"/>
</dbReference>
<dbReference type="EMBL" id="CP120998">
    <property type="protein sequence ID" value="WLQ38389.1"/>
    <property type="molecule type" value="Genomic_DNA"/>
</dbReference>
<feature type="domain" description="HTH gntR-type" evidence="5">
    <location>
        <begin position="27"/>
        <end position="94"/>
    </location>
</feature>
<dbReference type="InterPro" id="IPR050679">
    <property type="entry name" value="Bact_HTH_transcr_reg"/>
</dbReference>
<evidence type="ECO:0000256" key="3">
    <source>
        <dbReference type="ARBA" id="ARBA00023163"/>
    </source>
</evidence>
<evidence type="ECO:0000256" key="4">
    <source>
        <dbReference type="SAM" id="MobiDB-lite"/>
    </source>
</evidence>
<protein>
    <submittedName>
        <fullName evidence="6">GntR family transcriptional regulator</fullName>
    </submittedName>
</protein>
<keyword evidence="6" id="KW-0614">Plasmid</keyword>
<organism evidence="6 7">
    <name type="scientific">Streptomyces castrisilvae</name>
    <dbReference type="NCBI Taxonomy" id="3033811"/>
    <lineage>
        <taxon>Bacteria</taxon>
        <taxon>Bacillati</taxon>
        <taxon>Actinomycetota</taxon>
        <taxon>Actinomycetes</taxon>
        <taxon>Kitasatosporales</taxon>
        <taxon>Streptomycetaceae</taxon>
        <taxon>Streptomyces</taxon>
    </lineage>
</organism>
<dbReference type="Pfam" id="PF00392">
    <property type="entry name" value="GntR"/>
    <property type="match status" value="1"/>
</dbReference>
<feature type="compositionally biased region" description="Low complexity" evidence="4">
    <location>
        <begin position="1"/>
        <end position="17"/>
    </location>
</feature>
<dbReference type="InterPro" id="IPR011663">
    <property type="entry name" value="UTRA"/>
</dbReference>
<evidence type="ECO:0000256" key="1">
    <source>
        <dbReference type="ARBA" id="ARBA00023015"/>
    </source>
</evidence>
<dbReference type="Proteomes" id="UP001239522">
    <property type="component" value="Plasmid unnamed1"/>
</dbReference>
<proteinExistence type="predicted"/>
<name>A0ABY9HVI1_9ACTN</name>
<evidence type="ECO:0000313" key="6">
    <source>
        <dbReference type="EMBL" id="WLQ38389.1"/>
    </source>
</evidence>
<dbReference type="PANTHER" id="PTHR44846">
    <property type="entry name" value="MANNOSYL-D-GLYCERATE TRANSPORT/METABOLISM SYSTEM REPRESSOR MNGR-RELATED"/>
    <property type="match status" value="1"/>
</dbReference>
<sequence>MGEANGADAVNAVDSASSPGARLRPRAERARQVADVLRQRITADAFAGGVLPDERVLGQSLGAGRNVVREALGLLRDEGLITRRRGIGTRVTAPKLGHGLDRLTGLAETLTAYGTVTNEVRAAHVVPHAPRDVTERLCLPEGGEAVCLERLRSLDGTPLSVDTSWLTPDVGRPLLDRDLIHRDVFDLIEEVTGTPLGSADVTVHAVAADGDTARLLGIGEGAVLFAIERLTRLADGRPVDAETLRVRADRMMLRTRLHRGPSSPNP</sequence>
<reference evidence="6 7" key="1">
    <citation type="submission" date="2023-03" db="EMBL/GenBank/DDBJ databases">
        <title>Isolation and description of six Streptomyces strains from soil environments, able to metabolize different microbial glucans.</title>
        <authorList>
            <person name="Widen T."/>
            <person name="Larsbrink J."/>
        </authorList>
    </citation>
    <scope>NUCLEOTIDE SEQUENCE [LARGE SCALE GENOMIC DNA]</scope>
    <source>
        <strain evidence="6 7">Mut1</strain>
        <plasmid evidence="6 7">unnamed1</plasmid>
    </source>
</reference>
<dbReference type="Gene3D" id="3.40.1410.10">
    <property type="entry name" value="Chorismate lyase-like"/>
    <property type="match status" value="1"/>
</dbReference>
<dbReference type="InterPro" id="IPR028978">
    <property type="entry name" value="Chorismate_lyase_/UTRA_dom_sf"/>
</dbReference>
<dbReference type="SUPFAM" id="SSF64288">
    <property type="entry name" value="Chorismate lyase-like"/>
    <property type="match status" value="1"/>
</dbReference>